<comment type="function">
    <text evidence="9">Catalyzes the prenylation of para-hydroxybenzoate (PHB) with an all-trans polyprenyl group. Mediates the second step in the final reaction sequence of coenzyme Q (CoQ) biosynthesis, which is the condensation of the polyisoprenoid side chain with PHB, generating the first membrane-bound Q intermediate.</text>
</comment>
<dbReference type="Gene3D" id="1.20.120.1780">
    <property type="entry name" value="UbiA prenyltransferase"/>
    <property type="match status" value="1"/>
</dbReference>
<dbReference type="InterPro" id="IPR006370">
    <property type="entry name" value="HB_polyprenyltransferase-like"/>
</dbReference>
<evidence type="ECO:0000256" key="6">
    <source>
        <dbReference type="ARBA" id="ARBA00022692"/>
    </source>
</evidence>
<keyword evidence="8 9" id="KW-0472">Membrane</keyword>
<keyword evidence="12" id="KW-1185">Reference proteome</keyword>
<dbReference type="GO" id="GO:0006744">
    <property type="term" value="P:ubiquinone biosynthetic process"/>
    <property type="evidence" value="ECO:0007669"/>
    <property type="project" value="UniProtKB-UniRule"/>
</dbReference>
<dbReference type="PROSITE" id="PS00943">
    <property type="entry name" value="UBIA"/>
    <property type="match status" value="1"/>
</dbReference>
<keyword evidence="9" id="KW-0999">Mitochondrion inner membrane</keyword>
<dbReference type="OrthoDB" id="18170at2759"/>
<protein>
    <recommendedName>
        <fullName evidence="9">4-hydroxybenzoate polyprenyltransferase, mitochondrial</fullName>
        <shortName evidence="9">4-HB polyprenyltransferase</shortName>
        <ecNumber evidence="9">2.5.1.39</ecNumber>
    </recommendedName>
    <alternativeName>
        <fullName evidence="9">Para-hydroxybenzoate--polyprenyltransferase</fullName>
        <shortName evidence="9">PHB:PPT</shortName>
        <shortName evidence="9">PHB:polyprenyltransferase</shortName>
    </alternativeName>
</protein>
<name>A0A4S8MLK3_DENBC</name>
<dbReference type="FunFam" id="1.10.357.140:FF:000008">
    <property type="entry name" value="4-hydroxybenzoate octaprenyltransferase"/>
    <property type="match status" value="1"/>
</dbReference>
<dbReference type="AlphaFoldDB" id="A0A4S8MLK3"/>
<feature type="transmembrane region" description="Helical" evidence="9">
    <location>
        <begin position="173"/>
        <end position="194"/>
    </location>
</feature>
<proteinExistence type="inferred from homology"/>
<comment type="pathway">
    <text evidence="9">Cofactor biosynthesis; ubiquinone biosynthesis.</text>
</comment>
<evidence type="ECO:0000256" key="3">
    <source>
        <dbReference type="ARBA" id="ARBA00005179"/>
    </source>
</evidence>
<comment type="cofactor">
    <cofactor evidence="1 9">
        <name>Mg(2+)</name>
        <dbReference type="ChEBI" id="CHEBI:18420"/>
    </cofactor>
</comment>
<dbReference type="EMBL" id="ML179065">
    <property type="protein sequence ID" value="THV03622.1"/>
    <property type="molecule type" value="Genomic_DNA"/>
</dbReference>
<dbReference type="Gene3D" id="1.10.357.140">
    <property type="entry name" value="UbiA prenyltransferase"/>
    <property type="match status" value="1"/>
</dbReference>
<evidence type="ECO:0000256" key="8">
    <source>
        <dbReference type="ARBA" id="ARBA00023136"/>
    </source>
</evidence>
<feature type="transmembrane region" description="Helical" evidence="9">
    <location>
        <begin position="76"/>
        <end position="97"/>
    </location>
</feature>
<dbReference type="Proteomes" id="UP000297245">
    <property type="component" value="Unassembled WGS sequence"/>
</dbReference>
<keyword evidence="7 9" id="KW-1133">Transmembrane helix</keyword>
<dbReference type="Pfam" id="PF01040">
    <property type="entry name" value="UbiA"/>
    <property type="match status" value="1"/>
</dbReference>
<dbReference type="CDD" id="cd13959">
    <property type="entry name" value="PT_UbiA_COQ2"/>
    <property type="match status" value="1"/>
</dbReference>
<organism evidence="11 12">
    <name type="scientific">Dendrothele bispora (strain CBS 962.96)</name>
    <dbReference type="NCBI Taxonomy" id="1314807"/>
    <lineage>
        <taxon>Eukaryota</taxon>
        <taxon>Fungi</taxon>
        <taxon>Dikarya</taxon>
        <taxon>Basidiomycota</taxon>
        <taxon>Agaricomycotina</taxon>
        <taxon>Agaricomycetes</taxon>
        <taxon>Agaricomycetidae</taxon>
        <taxon>Agaricales</taxon>
        <taxon>Agaricales incertae sedis</taxon>
        <taxon>Dendrothele</taxon>
    </lineage>
</organism>
<gene>
    <name evidence="11" type="ORF">K435DRAFT_827060</name>
</gene>
<dbReference type="InterPro" id="IPR044878">
    <property type="entry name" value="UbiA_sf"/>
</dbReference>
<evidence type="ECO:0000256" key="2">
    <source>
        <dbReference type="ARBA" id="ARBA00004141"/>
    </source>
</evidence>
<dbReference type="InterPro" id="IPR039653">
    <property type="entry name" value="Prenyltransferase"/>
</dbReference>
<dbReference type="FunFam" id="1.20.120.1780:FF:000001">
    <property type="entry name" value="4-hydroxybenzoate octaprenyltransferase"/>
    <property type="match status" value="1"/>
</dbReference>
<dbReference type="PANTHER" id="PTHR11048:SF28">
    <property type="entry name" value="4-HYDROXYBENZOATE POLYPRENYLTRANSFERASE, MITOCHONDRIAL"/>
    <property type="match status" value="1"/>
</dbReference>
<evidence type="ECO:0000313" key="12">
    <source>
        <dbReference type="Proteomes" id="UP000297245"/>
    </source>
</evidence>
<keyword evidence="6 9" id="KW-0812">Transmembrane</keyword>
<comment type="pathway">
    <text evidence="3">Secondary metabolite biosynthesis.</text>
</comment>
<keyword evidence="9" id="KW-0496">Mitochondrion</keyword>
<dbReference type="HAMAP" id="MF_01635">
    <property type="entry name" value="UbiA"/>
    <property type="match status" value="1"/>
</dbReference>
<evidence type="ECO:0000256" key="4">
    <source>
        <dbReference type="ARBA" id="ARBA00005985"/>
    </source>
</evidence>
<keyword evidence="9" id="KW-0831">Ubiquinone biosynthesis</keyword>
<feature type="transmembrane region" description="Helical" evidence="9">
    <location>
        <begin position="240"/>
        <end position="259"/>
    </location>
</feature>
<evidence type="ECO:0000313" key="11">
    <source>
        <dbReference type="EMBL" id="THV03622.1"/>
    </source>
</evidence>
<dbReference type="UniPathway" id="UPA00232"/>
<dbReference type="InterPro" id="IPR000537">
    <property type="entry name" value="UbiA_prenyltransferase"/>
</dbReference>
<evidence type="ECO:0000256" key="7">
    <source>
        <dbReference type="ARBA" id="ARBA00022989"/>
    </source>
</evidence>
<keyword evidence="9" id="KW-0414">Isoprene biosynthesis</keyword>
<evidence type="ECO:0000256" key="9">
    <source>
        <dbReference type="HAMAP-Rule" id="MF_03189"/>
    </source>
</evidence>
<feature type="transmembrane region" description="Helical" evidence="9">
    <location>
        <begin position="266"/>
        <end position="283"/>
    </location>
</feature>
<feature type="transmembrane region" description="Helical" evidence="9">
    <location>
        <begin position="118"/>
        <end position="139"/>
    </location>
</feature>
<comment type="similarity">
    <text evidence="4 9">Belongs to the UbiA prenyltransferase family.</text>
</comment>
<comment type="subcellular location">
    <subcellularLocation>
        <location evidence="2">Membrane</location>
        <topology evidence="2">Multi-pass membrane protein</topology>
    </subcellularLocation>
    <subcellularLocation>
        <location evidence="9">Mitochondrion inner membrane</location>
        <topology evidence="9">Multi-pass membrane protein</topology>
        <orientation evidence="9">Matrix side</orientation>
    </subcellularLocation>
</comment>
<accession>A0A4S8MLK3</accession>
<comment type="catalytic activity">
    <reaction evidence="9">
        <text>an all-trans-polyprenyl diphosphate + 4-hydroxybenzoate = a 4-hydroxy-3-(all-trans-polyprenyl)benzoate + diphosphate</text>
        <dbReference type="Rhea" id="RHEA:44504"/>
        <dbReference type="Rhea" id="RHEA-COMP:9514"/>
        <dbReference type="Rhea" id="RHEA-COMP:9564"/>
        <dbReference type="ChEBI" id="CHEBI:17879"/>
        <dbReference type="ChEBI" id="CHEBI:33019"/>
        <dbReference type="ChEBI" id="CHEBI:58914"/>
        <dbReference type="ChEBI" id="CHEBI:78396"/>
        <dbReference type="EC" id="2.5.1.39"/>
    </reaction>
</comment>
<keyword evidence="5 9" id="KW-0808">Transferase</keyword>
<dbReference type="GO" id="GO:0008299">
    <property type="term" value="P:isoprenoid biosynthetic process"/>
    <property type="evidence" value="ECO:0007669"/>
    <property type="project" value="UniProtKB-UniRule"/>
</dbReference>
<dbReference type="GO" id="GO:0005743">
    <property type="term" value="C:mitochondrial inner membrane"/>
    <property type="evidence" value="ECO:0007669"/>
    <property type="project" value="UniProtKB-SubCell"/>
</dbReference>
<feature type="region of interest" description="Disordered" evidence="10">
    <location>
        <begin position="1"/>
        <end position="27"/>
    </location>
</feature>
<reference evidence="11 12" key="1">
    <citation type="journal article" date="2019" name="Nat. Ecol. Evol.">
        <title>Megaphylogeny resolves global patterns of mushroom evolution.</title>
        <authorList>
            <person name="Varga T."/>
            <person name="Krizsan K."/>
            <person name="Foldi C."/>
            <person name="Dima B."/>
            <person name="Sanchez-Garcia M."/>
            <person name="Sanchez-Ramirez S."/>
            <person name="Szollosi G.J."/>
            <person name="Szarkandi J.G."/>
            <person name="Papp V."/>
            <person name="Albert L."/>
            <person name="Andreopoulos W."/>
            <person name="Angelini C."/>
            <person name="Antonin V."/>
            <person name="Barry K.W."/>
            <person name="Bougher N.L."/>
            <person name="Buchanan P."/>
            <person name="Buyck B."/>
            <person name="Bense V."/>
            <person name="Catcheside P."/>
            <person name="Chovatia M."/>
            <person name="Cooper J."/>
            <person name="Damon W."/>
            <person name="Desjardin D."/>
            <person name="Finy P."/>
            <person name="Geml J."/>
            <person name="Haridas S."/>
            <person name="Hughes K."/>
            <person name="Justo A."/>
            <person name="Karasinski D."/>
            <person name="Kautmanova I."/>
            <person name="Kiss B."/>
            <person name="Kocsube S."/>
            <person name="Kotiranta H."/>
            <person name="LaButti K.M."/>
            <person name="Lechner B.E."/>
            <person name="Liimatainen K."/>
            <person name="Lipzen A."/>
            <person name="Lukacs Z."/>
            <person name="Mihaltcheva S."/>
            <person name="Morgado L.N."/>
            <person name="Niskanen T."/>
            <person name="Noordeloos M.E."/>
            <person name="Ohm R.A."/>
            <person name="Ortiz-Santana B."/>
            <person name="Ovrebo C."/>
            <person name="Racz N."/>
            <person name="Riley R."/>
            <person name="Savchenko A."/>
            <person name="Shiryaev A."/>
            <person name="Soop K."/>
            <person name="Spirin V."/>
            <person name="Szebenyi C."/>
            <person name="Tomsovsky M."/>
            <person name="Tulloss R.E."/>
            <person name="Uehling J."/>
            <person name="Grigoriev I.V."/>
            <person name="Vagvolgyi C."/>
            <person name="Papp T."/>
            <person name="Martin F.M."/>
            <person name="Miettinen O."/>
            <person name="Hibbett D.S."/>
            <person name="Nagy L.G."/>
        </authorList>
    </citation>
    <scope>NUCLEOTIDE SEQUENCE [LARGE SCALE GENOMIC DNA]</scope>
    <source>
        <strain evidence="11 12">CBS 962.96</strain>
    </source>
</reference>
<feature type="transmembrane region" description="Helical" evidence="9">
    <location>
        <begin position="50"/>
        <end position="70"/>
    </location>
</feature>
<evidence type="ECO:0000256" key="1">
    <source>
        <dbReference type="ARBA" id="ARBA00001946"/>
    </source>
</evidence>
<dbReference type="GO" id="GO:0008412">
    <property type="term" value="F:4-hydroxybenzoate polyprenyltransferase activity"/>
    <property type="evidence" value="ECO:0007669"/>
    <property type="project" value="UniProtKB-EC"/>
</dbReference>
<evidence type="ECO:0000256" key="5">
    <source>
        <dbReference type="ARBA" id="ARBA00022679"/>
    </source>
</evidence>
<sequence length="326" mass="36150">MPDSETTPLNRSASDIKNQTSSNLTSGSPASAWDYFELTRLHKFPTGTMVVFWPCAFGLVLSAFVNPISLVELAKLTFLFFIGSTLVHSAACVINDICDRDFDRQVERTKNRPLARGAIGFTGANILLLSLLIPSIVLMVYAGPLAFYVGLFGIFPLHGLYPLMKRWTWWPQAWLGLAMNWGFPVAWITVTGYVDWKVVPVSLFGLWSWTLVYDTIYGCQDKKDDVKAGVKSTSLLFGSYVRPILSVFAAFVVGSFLYVGIHNGHGLAYFIISVGGTAAHFAWQLGTLDVDDPTDCWKKFNSNGSLGCIMWAGMMLDYYLEIVNEA</sequence>
<evidence type="ECO:0000256" key="10">
    <source>
        <dbReference type="SAM" id="MobiDB-lite"/>
    </source>
</evidence>
<dbReference type="EC" id="2.5.1.39" evidence="9"/>
<dbReference type="InterPro" id="IPR030470">
    <property type="entry name" value="UbiA_prenylTrfase_CS"/>
</dbReference>
<feature type="transmembrane region" description="Helical" evidence="9">
    <location>
        <begin position="145"/>
        <end position="161"/>
    </location>
</feature>
<dbReference type="PANTHER" id="PTHR11048">
    <property type="entry name" value="PRENYLTRANSFERASES"/>
    <property type="match status" value="1"/>
</dbReference>